<protein>
    <recommendedName>
        <fullName evidence="4">DUF2946 domain-containing protein</fullName>
    </recommendedName>
</protein>
<feature type="transmembrane region" description="Helical" evidence="1">
    <location>
        <begin position="34"/>
        <end position="58"/>
    </location>
</feature>
<keyword evidence="1" id="KW-0812">Transmembrane</keyword>
<evidence type="ECO:0000256" key="1">
    <source>
        <dbReference type="SAM" id="Phobius"/>
    </source>
</evidence>
<dbReference type="Proteomes" id="UP000259273">
    <property type="component" value="Unassembled WGS sequence"/>
</dbReference>
<comment type="caution">
    <text evidence="2">The sequence shown here is derived from an EMBL/GenBank/DDBJ whole genome shotgun (WGS) entry which is preliminary data.</text>
</comment>
<dbReference type="EMBL" id="DMND01000186">
    <property type="protein sequence ID" value="HAN28768.1"/>
    <property type="molecule type" value="Genomic_DNA"/>
</dbReference>
<reference evidence="2 3" key="1">
    <citation type="journal article" date="2018" name="Nat. Biotechnol.">
        <title>A standardized bacterial taxonomy based on genome phylogeny substantially revises the tree of life.</title>
        <authorList>
            <person name="Parks D.H."/>
            <person name="Chuvochina M."/>
            <person name="Waite D.W."/>
            <person name="Rinke C."/>
            <person name="Skarshewski A."/>
            <person name="Chaumeil P.A."/>
            <person name="Hugenholtz P."/>
        </authorList>
    </citation>
    <scope>NUCLEOTIDE SEQUENCE [LARGE SCALE GENOMIC DNA]</scope>
    <source>
        <strain evidence="2">UBA9158</strain>
    </source>
</reference>
<name>A0A3C1KQK7_9GAMM</name>
<evidence type="ECO:0000313" key="3">
    <source>
        <dbReference type="Proteomes" id="UP000259273"/>
    </source>
</evidence>
<accession>A0A3C1KQK7</accession>
<keyword evidence="1" id="KW-0472">Membrane</keyword>
<keyword evidence="1" id="KW-1133">Transmembrane helix</keyword>
<sequence length="80" mass="8345">MLALLCVSGLQVLEASHTHGLSDAQAECLLCKSSAPAALSAVPALALFPLLVACFIAAPRAAQVSPRYLPLQARGPPRYF</sequence>
<gene>
    <name evidence="2" type="ORF">DCP75_13800</name>
</gene>
<dbReference type="STRING" id="1121937.GCA_000423125_02516"/>
<dbReference type="AlphaFoldDB" id="A0A3C1KQK7"/>
<evidence type="ECO:0000313" key="2">
    <source>
        <dbReference type="EMBL" id="HAN28768.1"/>
    </source>
</evidence>
<organism evidence="2 3">
    <name type="scientific">Haliea salexigens</name>
    <dbReference type="NCBI Taxonomy" id="287487"/>
    <lineage>
        <taxon>Bacteria</taxon>
        <taxon>Pseudomonadati</taxon>
        <taxon>Pseudomonadota</taxon>
        <taxon>Gammaproteobacteria</taxon>
        <taxon>Cellvibrionales</taxon>
        <taxon>Halieaceae</taxon>
        <taxon>Haliea</taxon>
    </lineage>
</organism>
<proteinExistence type="predicted"/>
<evidence type="ECO:0008006" key="4">
    <source>
        <dbReference type="Google" id="ProtNLM"/>
    </source>
</evidence>